<dbReference type="Proteomes" id="UP000265000">
    <property type="component" value="Unplaced"/>
</dbReference>
<organism evidence="1 2">
    <name type="scientific">Fundulus heteroclitus</name>
    <name type="common">Killifish</name>
    <name type="synonym">Mummichog</name>
    <dbReference type="NCBI Taxonomy" id="8078"/>
    <lineage>
        <taxon>Eukaryota</taxon>
        <taxon>Metazoa</taxon>
        <taxon>Chordata</taxon>
        <taxon>Craniata</taxon>
        <taxon>Vertebrata</taxon>
        <taxon>Euteleostomi</taxon>
        <taxon>Actinopterygii</taxon>
        <taxon>Neopterygii</taxon>
        <taxon>Teleostei</taxon>
        <taxon>Neoteleostei</taxon>
        <taxon>Acanthomorphata</taxon>
        <taxon>Ovalentaria</taxon>
        <taxon>Atherinomorphae</taxon>
        <taxon>Cyprinodontiformes</taxon>
        <taxon>Fundulidae</taxon>
        <taxon>Fundulus</taxon>
    </lineage>
</organism>
<reference evidence="1" key="1">
    <citation type="submission" date="2025-08" db="UniProtKB">
        <authorList>
            <consortium name="Ensembl"/>
        </authorList>
    </citation>
    <scope>IDENTIFICATION</scope>
</reference>
<name>A0A3Q2PFH3_FUNHE</name>
<reference evidence="1" key="2">
    <citation type="submission" date="2025-09" db="UniProtKB">
        <authorList>
            <consortium name="Ensembl"/>
        </authorList>
    </citation>
    <scope>IDENTIFICATION</scope>
</reference>
<keyword evidence="2" id="KW-1185">Reference proteome</keyword>
<proteinExistence type="predicted"/>
<dbReference type="AlphaFoldDB" id="A0A3Q2PFH3"/>
<sequence>RLNPFFQLKRNLDLYLFFISSDLSFYALPSLSRKDFHSFALCSPRPLFITHP</sequence>
<evidence type="ECO:0000313" key="2">
    <source>
        <dbReference type="Proteomes" id="UP000265000"/>
    </source>
</evidence>
<evidence type="ECO:0000313" key="1">
    <source>
        <dbReference type="Ensembl" id="ENSFHEP00000010910.1"/>
    </source>
</evidence>
<dbReference type="Ensembl" id="ENSFHET00000031392.1">
    <property type="protein sequence ID" value="ENSFHEP00000010910.1"/>
    <property type="gene ID" value="ENSFHEG00000012271.1"/>
</dbReference>
<protein>
    <submittedName>
        <fullName evidence="1">Uncharacterized protein</fullName>
    </submittedName>
</protein>
<accession>A0A3Q2PFH3</accession>